<evidence type="ECO:0000256" key="2">
    <source>
        <dbReference type="ARBA" id="ARBA00007904"/>
    </source>
</evidence>
<evidence type="ECO:0000256" key="3">
    <source>
        <dbReference type="ARBA" id="ARBA00011276"/>
    </source>
</evidence>
<accession>A0A6P6XRX7</accession>
<dbReference type="SUPFAM" id="SSF50998">
    <property type="entry name" value="Quinoprotein alcohol dehydrogenase-like"/>
    <property type="match status" value="1"/>
</dbReference>
<name>A0A6P6XRX7_DERPT</name>
<dbReference type="AlphaFoldDB" id="A0A6P6XRX7"/>
<dbReference type="GO" id="GO:0034975">
    <property type="term" value="P:protein folding in endoplasmic reticulum"/>
    <property type="evidence" value="ECO:0007669"/>
    <property type="project" value="TreeGrafter"/>
</dbReference>
<dbReference type="Pfam" id="PF25293">
    <property type="entry name" value="Beta-prop_EMC1_N"/>
    <property type="match status" value="1"/>
</dbReference>
<dbReference type="InterPro" id="IPR011047">
    <property type="entry name" value="Quinoprotein_ADH-like_sf"/>
</dbReference>
<evidence type="ECO:0000313" key="16">
    <source>
        <dbReference type="RefSeq" id="XP_027196145.1"/>
    </source>
</evidence>
<dbReference type="OMA" id="LMGKINW"/>
<feature type="domain" description="ER membrane protein complex subunit 1 C-terminal" evidence="13">
    <location>
        <begin position="897"/>
        <end position="1104"/>
    </location>
</feature>
<organism evidence="15 16">
    <name type="scientific">Dermatophagoides pteronyssinus</name>
    <name type="common">European house dust mite</name>
    <dbReference type="NCBI Taxonomy" id="6956"/>
    <lineage>
        <taxon>Eukaryota</taxon>
        <taxon>Metazoa</taxon>
        <taxon>Ecdysozoa</taxon>
        <taxon>Arthropoda</taxon>
        <taxon>Chelicerata</taxon>
        <taxon>Arachnida</taxon>
        <taxon>Acari</taxon>
        <taxon>Acariformes</taxon>
        <taxon>Sarcoptiformes</taxon>
        <taxon>Astigmata</taxon>
        <taxon>Psoroptidia</taxon>
        <taxon>Analgoidea</taxon>
        <taxon>Pyroglyphidae</taxon>
        <taxon>Dermatophagoidinae</taxon>
        <taxon>Dermatophagoides</taxon>
    </lineage>
</organism>
<dbReference type="Proteomes" id="UP000515146">
    <property type="component" value="Unplaced"/>
</dbReference>
<feature type="signal peptide" evidence="12">
    <location>
        <begin position="1"/>
        <end position="23"/>
    </location>
</feature>
<dbReference type="GO" id="GO:0072546">
    <property type="term" value="C:EMC complex"/>
    <property type="evidence" value="ECO:0007669"/>
    <property type="project" value="InterPro"/>
</dbReference>
<dbReference type="InterPro" id="IPR026895">
    <property type="entry name" value="EMC1"/>
</dbReference>
<evidence type="ECO:0000256" key="9">
    <source>
        <dbReference type="ARBA" id="ARBA00023136"/>
    </source>
</evidence>
<keyword evidence="8 11" id="KW-1133">Transmembrane helix</keyword>
<proteinExistence type="inferred from homology"/>
<comment type="subcellular location">
    <subcellularLocation>
        <location evidence="1">Endoplasmic reticulum membrane</location>
        <topology evidence="1">Single-pass type I membrane protein</topology>
    </subcellularLocation>
</comment>
<keyword evidence="15" id="KW-1185">Reference proteome</keyword>
<dbReference type="OrthoDB" id="28092at2759"/>
<dbReference type="CTD" id="23065"/>
<evidence type="ECO:0000259" key="13">
    <source>
        <dbReference type="Pfam" id="PF07774"/>
    </source>
</evidence>
<feature type="chain" id="PRO_5028417132" description="ER membrane protein complex subunit 1" evidence="12">
    <location>
        <begin position="24"/>
        <end position="1105"/>
    </location>
</feature>
<evidence type="ECO:0000256" key="11">
    <source>
        <dbReference type="SAM" id="Phobius"/>
    </source>
</evidence>
<evidence type="ECO:0000256" key="10">
    <source>
        <dbReference type="ARBA" id="ARBA00023180"/>
    </source>
</evidence>
<evidence type="ECO:0000256" key="4">
    <source>
        <dbReference type="ARBA" id="ARBA00020824"/>
    </source>
</evidence>
<keyword evidence="5 11" id="KW-0812">Transmembrane</keyword>
<dbReference type="FunCoup" id="A0A6P6XRX7">
    <property type="interactions" value="2085"/>
</dbReference>
<keyword evidence="9 11" id="KW-0472">Membrane</keyword>
<dbReference type="InParanoid" id="A0A6P6XRX7"/>
<sequence>MKQLNELFLYMIILKLLFQLADCLYEDQIGKFDWRQQFVGRVDHVLRASDIWQDHQLLITSSHSGSLSGLYLRNGSINWRHLLENSSSIDFLSSWPKSSPSTMDFSCPVLSVNGHGRWIRCWKTSGILLSEHFLPNDFLNEIDNDPSNFDLLFKLIRDPQQQQKQQPALLIVKISRKNYLMEFFHYQFRQRKLQSLTRLIVGKWLDTSKCHMITSEHMICIDQKDRGFQFIDLNNVNDDDDKSSSTTTARQFKRIPLSTFGLTTAANLTENNNNNDKIRIQLLPELFGDVDKTTTISKAKSNYLISKYFAINLGNGQGIVLFKIVSDDLQDNSGGGGSSSIRLVKVFPYAHRITIIPLISSSQESSISNQNEIDQQEFGVVVMFTKSEPIPYEDQNDARNEQKVFAIKLAIFHLESWNDITTTISSKSILFEFGGRNSLSPVASNGKLVKRLDKQWSVDRFEIIPIRTMVPNNRLGRNQFRYTYKLLLTTLDGTLIVTNLMGKINWAREEALAEINSLVMIDLPLSEDDATLEQEYGFDERNTNIVSMFIHRIRSQIIQLMSFIRQSYHSLMHSMIILKQHRTQRSNQQQQQQLDDDISFTIDQQQDQLQNDDSDDTEEILIRDYFGFHKVIIARTKSGKIFALDTITGRIIWTRYEPWLAIHTDNNDDDVQFPIWIQRNNAHYTHSAVCTILNSFEDQKRTFLYSFDPVTGIILDSKWLPYRTIQAMLLQTIYDDNTFQRPLLLLDSEYNAYLYPDTMAMKKLFQNIASNHFMMILNKTDALLTGYSFAGSNVVDNGPRATPVWQFRLPHETNKLISIKSIFKRPHEMVHSQGRVLGDRNVLYKYLNPNLVAILVESLDSQDKSFITMYLIDSITGNIIYSIVHRRTRCPCQVVHSENSIIYSYYNDKMRRNELSSIELYEGFNQINSTAFSSIGRDLWAIPNVEQKSFIFPTGIGIMTDTETLKGITSKHILISLPTGGILELPRAFLDPRRPIRPTQEHAEEGLIPYVPELPIPSETIINYNQTVFNVRGIVTAPASLESTSLICVYGIDIYYTRVTPSKTFDILKDDFDHLLIMAVLLLLIIMSYLVKYLAAKKSLNAAWK</sequence>
<dbReference type="KEGG" id="dpte:113790654"/>
<gene>
    <name evidence="16" type="primary">LOC113790654</name>
</gene>
<comment type="similarity">
    <text evidence="2">Belongs to the EMC1 family.</text>
</comment>
<evidence type="ECO:0000256" key="7">
    <source>
        <dbReference type="ARBA" id="ARBA00022824"/>
    </source>
</evidence>
<feature type="domain" description="EMC1 first beta-propeller" evidence="14">
    <location>
        <begin position="24"/>
        <end position="136"/>
    </location>
</feature>
<dbReference type="Pfam" id="PF07774">
    <property type="entry name" value="EMC1_C"/>
    <property type="match status" value="1"/>
</dbReference>
<evidence type="ECO:0000256" key="1">
    <source>
        <dbReference type="ARBA" id="ARBA00004115"/>
    </source>
</evidence>
<dbReference type="PANTHER" id="PTHR21573">
    <property type="entry name" value="ER MEMBRANE PROTEIN COMPLEX SUBUNIT 1"/>
    <property type="match status" value="1"/>
</dbReference>
<evidence type="ECO:0000313" key="15">
    <source>
        <dbReference type="Proteomes" id="UP000515146"/>
    </source>
</evidence>
<dbReference type="InterPro" id="IPR011678">
    <property type="entry name" value="EMC1_C"/>
</dbReference>
<reference evidence="16" key="1">
    <citation type="submission" date="2025-08" db="UniProtKB">
        <authorList>
            <consortium name="RefSeq"/>
        </authorList>
    </citation>
    <scope>IDENTIFICATION</scope>
    <source>
        <strain evidence="16">Airmid</strain>
    </source>
</reference>
<evidence type="ECO:0000256" key="6">
    <source>
        <dbReference type="ARBA" id="ARBA00022729"/>
    </source>
</evidence>
<evidence type="ECO:0000259" key="14">
    <source>
        <dbReference type="Pfam" id="PF25293"/>
    </source>
</evidence>
<comment type="subunit">
    <text evidence="3">Component of the ER membrane protein complex (EMC).</text>
</comment>
<dbReference type="RefSeq" id="XP_027196145.1">
    <property type="nucleotide sequence ID" value="XM_027340344.1"/>
</dbReference>
<evidence type="ECO:0000256" key="8">
    <source>
        <dbReference type="ARBA" id="ARBA00022989"/>
    </source>
</evidence>
<keyword evidence="7" id="KW-0256">Endoplasmic reticulum</keyword>
<feature type="transmembrane region" description="Helical" evidence="11">
    <location>
        <begin position="1075"/>
        <end position="1095"/>
    </location>
</feature>
<evidence type="ECO:0000256" key="5">
    <source>
        <dbReference type="ARBA" id="ARBA00022692"/>
    </source>
</evidence>
<dbReference type="PANTHER" id="PTHR21573:SF0">
    <property type="entry name" value="ER MEMBRANE PROTEIN COMPLEX SUBUNIT 1"/>
    <property type="match status" value="1"/>
</dbReference>
<keyword evidence="6 12" id="KW-0732">Signal</keyword>
<keyword evidence="10" id="KW-0325">Glycoprotein</keyword>
<protein>
    <recommendedName>
        <fullName evidence="4">ER membrane protein complex subunit 1</fullName>
    </recommendedName>
</protein>
<evidence type="ECO:0000256" key="12">
    <source>
        <dbReference type="SAM" id="SignalP"/>
    </source>
</evidence>
<dbReference type="InterPro" id="IPR058545">
    <property type="entry name" value="Beta-prop_EMC1_1st"/>
</dbReference>